<evidence type="ECO:0000313" key="8">
    <source>
        <dbReference type="EMBL" id="BBH06277.1"/>
    </source>
</evidence>
<dbReference type="SUPFAM" id="SSF46689">
    <property type="entry name" value="Homeodomain-like"/>
    <property type="match status" value="1"/>
</dbReference>
<evidence type="ECO:0000256" key="4">
    <source>
        <dbReference type="ARBA" id="ARBA00023054"/>
    </source>
</evidence>
<dbReference type="GO" id="GO:0003677">
    <property type="term" value="F:DNA binding"/>
    <property type="evidence" value="ECO:0007669"/>
    <property type="project" value="InterPro"/>
</dbReference>
<evidence type="ECO:0000259" key="7">
    <source>
        <dbReference type="PROSITE" id="PS51294"/>
    </source>
</evidence>
<dbReference type="PANTHER" id="PTHR31499:SF79">
    <property type="entry name" value="HTH MYB-TYPE DOMAIN-CONTAINING PROTEIN"/>
    <property type="match status" value="1"/>
</dbReference>
<feature type="non-terminal residue" evidence="8">
    <location>
        <position position="276"/>
    </location>
</feature>
<dbReference type="InterPro" id="IPR017930">
    <property type="entry name" value="Myb_dom"/>
</dbReference>
<evidence type="ECO:0000256" key="3">
    <source>
        <dbReference type="ARBA" id="ARBA00023015"/>
    </source>
</evidence>
<keyword evidence="4" id="KW-0175">Coiled coil</keyword>
<gene>
    <name evidence="8" type="ORF">Prudu_017876</name>
</gene>
<accession>A0A4Y1RR16</accession>
<dbReference type="AlphaFoldDB" id="A0A4Y1RR16"/>
<keyword evidence="5" id="KW-0804">Transcription</keyword>
<dbReference type="Pfam" id="PF14379">
    <property type="entry name" value="Myb_CC_LHEQLE"/>
    <property type="match status" value="1"/>
</dbReference>
<dbReference type="InterPro" id="IPR006447">
    <property type="entry name" value="Myb_dom_plants"/>
</dbReference>
<comment type="similarity">
    <text evidence="2">Belongs to the MYB-CC family.</text>
</comment>
<protein>
    <submittedName>
        <fullName evidence="8">Myb-like HTH transcriptional regulator family protein</fullName>
    </submittedName>
</protein>
<sequence length="276" mass="31162">MLGAALIPVEFEMAPSRSDGSAGRERLRWTQELHDRFVEAVTKLGGPDRATPKGILKAMSVSGLTIYHIKSHLQKYRISKFIPESTSKGKLQKKNISEMLPNFGATSLNYLISTLLFSTPSSGAQLNEALKIMQIQVQRRLSDQNEVQKILKHKIEAQARFLDIFSAERHNNKKNRPILITKPSKVPLPRTSLPSLCEDSESNAKEFCSDSEAAKTEIQSSAEQFQALKRLRLHHQNDEVYEIALNSEWYNQSHSLLLPHEDPVNFPWNLADCSSP</sequence>
<dbReference type="FunFam" id="1.10.10.60:FF:000002">
    <property type="entry name" value="Myb family transcription factor"/>
    <property type="match status" value="1"/>
</dbReference>
<evidence type="ECO:0000256" key="2">
    <source>
        <dbReference type="ARBA" id="ARBA00006783"/>
    </source>
</evidence>
<evidence type="ECO:0000256" key="6">
    <source>
        <dbReference type="ARBA" id="ARBA00023242"/>
    </source>
</evidence>
<dbReference type="InterPro" id="IPR001005">
    <property type="entry name" value="SANT/Myb"/>
</dbReference>
<dbReference type="InterPro" id="IPR009057">
    <property type="entry name" value="Homeodomain-like_sf"/>
</dbReference>
<evidence type="ECO:0000256" key="5">
    <source>
        <dbReference type="ARBA" id="ARBA00023163"/>
    </source>
</evidence>
<keyword evidence="3" id="KW-0805">Transcription regulation</keyword>
<organism evidence="8">
    <name type="scientific">Prunus dulcis</name>
    <name type="common">Almond</name>
    <name type="synonym">Amygdalus dulcis</name>
    <dbReference type="NCBI Taxonomy" id="3755"/>
    <lineage>
        <taxon>Eukaryota</taxon>
        <taxon>Viridiplantae</taxon>
        <taxon>Streptophyta</taxon>
        <taxon>Embryophyta</taxon>
        <taxon>Tracheophyta</taxon>
        <taxon>Spermatophyta</taxon>
        <taxon>Magnoliopsida</taxon>
        <taxon>eudicotyledons</taxon>
        <taxon>Gunneridae</taxon>
        <taxon>Pentapetalae</taxon>
        <taxon>rosids</taxon>
        <taxon>fabids</taxon>
        <taxon>Rosales</taxon>
        <taxon>Rosaceae</taxon>
        <taxon>Amygdaloideae</taxon>
        <taxon>Amygdaleae</taxon>
        <taxon>Prunus</taxon>
    </lineage>
</organism>
<dbReference type="EMBL" id="AP019302">
    <property type="protein sequence ID" value="BBH06277.1"/>
    <property type="molecule type" value="Genomic_DNA"/>
</dbReference>
<dbReference type="PROSITE" id="PS51294">
    <property type="entry name" value="HTH_MYB"/>
    <property type="match status" value="1"/>
</dbReference>
<comment type="subcellular location">
    <subcellularLocation>
        <location evidence="1">Nucleus</location>
    </subcellularLocation>
</comment>
<dbReference type="InterPro" id="IPR025756">
    <property type="entry name" value="Myb_CC_LHEQLE"/>
</dbReference>
<dbReference type="PANTHER" id="PTHR31499">
    <property type="entry name" value="MYB FAMILY TRANSCRIPTION FACTOR PHL11"/>
    <property type="match status" value="1"/>
</dbReference>
<dbReference type="GO" id="GO:0005634">
    <property type="term" value="C:nucleus"/>
    <property type="evidence" value="ECO:0007669"/>
    <property type="project" value="UniProtKB-SubCell"/>
</dbReference>
<keyword evidence="6" id="KW-0539">Nucleus</keyword>
<dbReference type="GO" id="GO:0003700">
    <property type="term" value="F:DNA-binding transcription factor activity"/>
    <property type="evidence" value="ECO:0007669"/>
    <property type="project" value="InterPro"/>
</dbReference>
<dbReference type="Gene3D" id="1.10.10.60">
    <property type="entry name" value="Homeodomain-like"/>
    <property type="match status" value="1"/>
</dbReference>
<proteinExistence type="inferred from homology"/>
<reference evidence="8" key="1">
    <citation type="journal article" date="2019" name="Science">
        <title>Mutation of a bHLH transcription factor allowed almond domestication.</title>
        <authorList>
            <person name="Sanchez-Perez R."/>
            <person name="Pavan S."/>
            <person name="Mazzeo R."/>
            <person name="Moldovan C."/>
            <person name="Aiese Cigliano R."/>
            <person name="Del Cueto J."/>
            <person name="Ricciardi F."/>
            <person name="Lotti C."/>
            <person name="Ricciardi L."/>
            <person name="Dicenta F."/>
            <person name="Lopez-Marques R.L."/>
            <person name="Lindberg Moller B."/>
        </authorList>
    </citation>
    <scope>NUCLEOTIDE SEQUENCE</scope>
</reference>
<dbReference type="InterPro" id="IPR046955">
    <property type="entry name" value="PHR1-like"/>
</dbReference>
<feature type="domain" description="HTH myb-type" evidence="7">
    <location>
        <begin position="26"/>
        <end position="81"/>
    </location>
</feature>
<dbReference type="NCBIfam" id="TIGR01557">
    <property type="entry name" value="myb_SHAQKYF"/>
    <property type="match status" value="1"/>
</dbReference>
<dbReference type="Pfam" id="PF00249">
    <property type="entry name" value="Myb_DNA-binding"/>
    <property type="match status" value="1"/>
</dbReference>
<evidence type="ECO:0000256" key="1">
    <source>
        <dbReference type="ARBA" id="ARBA00004123"/>
    </source>
</evidence>
<name>A0A4Y1RR16_PRUDU</name>